<feature type="chain" id="PRO_5040384905" description="Secreted protein" evidence="2">
    <location>
        <begin position="18"/>
        <end position="66"/>
    </location>
</feature>
<dbReference type="EMBL" id="MU151966">
    <property type="protein sequence ID" value="KAF9441292.1"/>
    <property type="molecule type" value="Genomic_DNA"/>
</dbReference>
<keyword evidence="4" id="KW-1185">Reference proteome</keyword>
<reference evidence="3" key="1">
    <citation type="submission" date="2020-11" db="EMBL/GenBank/DDBJ databases">
        <authorList>
            <consortium name="DOE Joint Genome Institute"/>
            <person name="Ahrendt S."/>
            <person name="Riley R."/>
            <person name="Andreopoulos W."/>
            <person name="Labutti K."/>
            <person name="Pangilinan J."/>
            <person name="Ruiz-Duenas F.J."/>
            <person name="Barrasa J.M."/>
            <person name="Sanchez-Garcia M."/>
            <person name="Camarero S."/>
            <person name="Miyauchi S."/>
            <person name="Serrano A."/>
            <person name="Linde D."/>
            <person name="Babiker R."/>
            <person name="Drula E."/>
            <person name="Ayuso-Fernandez I."/>
            <person name="Pacheco R."/>
            <person name="Padilla G."/>
            <person name="Ferreira P."/>
            <person name="Barriuso J."/>
            <person name="Kellner H."/>
            <person name="Castanera R."/>
            <person name="Alfaro M."/>
            <person name="Ramirez L."/>
            <person name="Pisabarro A.G."/>
            <person name="Kuo A."/>
            <person name="Tritt A."/>
            <person name="Lipzen A."/>
            <person name="He G."/>
            <person name="Yan M."/>
            <person name="Ng V."/>
            <person name="Cullen D."/>
            <person name="Martin F."/>
            <person name="Rosso M.-N."/>
            <person name="Henrissat B."/>
            <person name="Hibbett D."/>
            <person name="Martinez A.T."/>
            <person name="Grigoriev I.V."/>
        </authorList>
    </citation>
    <scope>NUCLEOTIDE SEQUENCE</scope>
    <source>
        <strain evidence="3">MF-IS2</strain>
    </source>
</reference>
<comment type="caution">
    <text evidence="3">The sequence shown here is derived from an EMBL/GenBank/DDBJ whole genome shotgun (WGS) entry which is preliminary data.</text>
</comment>
<keyword evidence="1" id="KW-0812">Transmembrane</keyword>
<evidence type="ECO:0000313" key="4">
    <source>
        <dbReference type="Proteomes" id="UP000807342"/>
    </source>
</evidence>
<sequence>MAFLPFFLAFFLRSVASMSFGGHVPMFLVASQECLCTCLCVFLCIFCYMLKNKVRGGGRTHGCISA</sequence>
<evidence type="ECO:0000256" key="1">
    <source>
        <dbReference type="SAM" id="Phobius"/>
    </source>
</evidence>
<feature type="transmembrane region" description="Helical" evidence="1">
    <location>
        <begin position="27"/>
        <end position="50"/>
    </location>
</feature>
<gene>
    <name evidence="3" type="ORF">P691DRAFT_587110</name>
</gene>
<dbReference type="AlphaFoldDB" id="A0A9P6BVZ1"/>
<accession>A0A9P6BVZ1</accession>
<dbReference type="Proteomes" id="UP000807342">
    <property type="component" value="Unassembled WGS sequence"/>
</dbReference>
<evidence type="ECO:0000256" key="2">
    <source>
        <dbReference type="SAM" id="SignalP"/>
    </source>
</evidence>
<feature type="signal peptide" evidence="2">
    <location>
        <begin position="1"/>
        <end position="17"/>
    </location>
</feature>
<keyword evidence="1" id="KW-1133">Transmembrane helix</keyword>
<organism evidence="3 4">
    <name type="scientific">Macrolepiota fuliginosa MF-IS2</name>
    <dbReference type="NCBI Taxonomy" id="1400762"/>
    <lineage>
        <taxon>Eukaryota</taxon>
        <taxon>Fungi</taxon>
        <taxon>Dikarya</taxon>
        <taxon>Basidiomycota</taxon>
        <taxon>Agaricomycotina</taxon>
        <taxon>Agaricomycetes</taxon>
        <taxon>Agaricomycetidae</taxon>
        <taxon>Agaricales</taxon>
        <taxon>Agaricineae</taxon>
        <taxon>Agaricaceae</taxon>
        <taxon>Macrolepiota</taxon>
    </lineage>
</organism>
<keyword evidence="2" id="KW-0732">Signal</keyword>
<name>A0A9P6BVZ1_9AGAR</name>
<evidence type="ECO:0000313" key="3">
    <source>
        <dbReference type="EMBL" id="KAF9441292.1"/>
    </source>
</evidence>
<proteinExistence type="predicted"/>
<evidence type="ECO:0008006" key="5">
    <source>
        <dbReference type="Google" id="ProtNLM"/>
    </source>
</evidence>
<keyword evidence="1" id="KW-0472">Membrane</keyword>
<protein>
    <recommendedName>
        <fullName evidence="5">Secreted protein</fullName>
    </recommendedName>
</protein>